<dbReference type="PANTHER" id="PTHR13932:SF5">
    <property type="entry name" value="RADICAL S-ADENOSYL METHIONINE DOMAIN-CONTAINING PROTEIN 1, MITOCHONDRIAL"/>
    <property type="match status" value="1"/>
</dbReference>
<dbReference type="RefSeq" id="WP_066878559.1">
    <property type="nucleotide sequence ID" value="NZ_LNQB01000097.1"/>
</dbReference>
<dbReference type="InterPro" id="IPR058240">
    <property type="entry name" value="rSAM_sf"/>
</dbReference>
<dbReference type="GO" id="GO:0005737">
    <property type="term" value="C:cytoplasm"/>
    <property type="evidence" value="ECO:0007669"/>
    <property type="project" value="TreeGrafter"/>
</dbReference>
<dbReference type="GO" id="GO:0051539">
    <property type="term" value="F:4 iron, 4 sulfur cluster binding"/>
    <property type="evidence" value="ECO:0007669"/>
    <property type="project" value="TreeGrafter"/>
</dbReference>
<dbReference type="Proteomes" id="UP000078507">
    <property type="component" value="Unassembled WGS sequence"/>
</dbReference>
<keyword evidence="4" id="KW-0408">Iron</keyword>
<name>A0A178XP41_SINSA</name>
<dbReference type="GO" id="GO:0006779">
    <property type="term" value="P:porphyrin-containing compound biosynthetic process"/>
    <property type="evidence" value="ECO:0007669"/>
    <property type="project" value="TreeGrafter"/>
</dbReference>
<accession>A0A178XP41</accession>
<protein>
    <submittedName>
        <fullName evidence="7">Radical SAM protein</fullName>
    </submittedName>
</protein>
<comment type="caution">
    <text evidence="7">The sequence shown here is derived from an EMBL/GenBank/DDBJ whole genome shotgun (WGS) entry which is preliminary data.</text>
</comment>
<evidence type="ECO:0000256" key="4">
    <source>
        <dbReference type="ARBA" id="ARBA00023004"/>
    </source>
</evidence>
<dbReference type="SFLD" id="SFLDG01082">
    <property type="entry name" value="B12-binding_domain_containing"/>
    <property type="match status" value="1"/>
</dbReference>
<dbReference type="SUPFAM" id="SSF102114">
    <property type="entry name" value="Radical SAM enzymes"/>
    <property type="match status" value="1"/>
</dbReference>
<dbReference type="InterPro" id="IPR013785">
    <property type="entry name" value="Aldolase_TIM"/>
</dbReference>
<dbReference type="GO" id="GO:0003824">
    <property type="term" value="F:catalytic activity"/>
    <property type="evidence" value="ECO:0007669"/>
    <property type="project" value="InterPro"/>
</dbReference>
<reference evidence="7 8" key="1">
    <citation type="submission" date="2015-11" db="EMBL/GenBank/DDBJ databases">
        <title>Ensifer anhuiense sp. nov., an effective nitrogen fixation bacterium with Glycine soja.</title>
        <authorList>
            <person name="Yan H."/>
            <person name="Chen W."/>
        </authorList>
    </citation>
    <scope>NUCLEOTIDE SEQUENCE [LARGE SCALE GENOMIC DNA]</scope>
    <source>
        <strain evidence="7 8">LMG 7837</strain>
    </source>
</reference>
<keyword evidence="8" id="KW-1185">Reference proteome</keyword>
<evidence type="ECO:0000313" key="7">
    <source>
        <dbReference type="EMBL" id="OAP37011.1"/>
    </source>
</evidence>
<evidence type="ECO:0000256" key="1">
    <source>
        <dbReference type="ARBA" id="ARBA00001966"/>
    </source>
</evidence>
<proteinExistence type="predicted"/>
<dbReference type="CDD" id="cd01335">
    <property type="entry name" value="Radical_SAM"/>
    <property type="match status" value="1"/>
</dbReference>
<dbReference type="GO" id="GO:0046872">
    <property type="term" value="F:metal ion binding"/>
    <property type="evidence" value="ECO:0007669"/>
    <property type="project" value="UniProtKB-KW"/>
</dbReference>
<gene>
    <name evidence="7" type="ORF">ATB98_21890</name>
</gene>
<dbReference type="SFLD" id="SFLDG01065">
    <property type="entry name" value="anaerobic_coproporphyrinogen-I"/>
    <property type="match status" value="1"/>
</dbReference>
<dbReference type="EMBL" id="LNQB01000097">
    <property type="protein sequence ID" value="OAP37011.1"/>
    <property type="molecule type" value="Genomic_DNA"/>
</dbReference>
<dbReference type="PROSITE" id="PS51918">
    <property type="entry name" value="RADICAL_SAM"/>
    <property type="match status" value="1"/>
</dbReference>
<dbReference type="PANTHER" id="PTHR13932">
    <property type="entry name" value="COPROPORPHYRINIGEN III OXIDASE"/>
    <property type="match status" value="1"/>
</dbReference>
<dbReference type="InterPro" id="IPR006638">
    <property type="entry name" value="Elp3/MiaA/NifB-like_rSAM"/>
</dbReference>
<evidence type="ECO:0000256" key="2">
    <source>
        <dbReference type="ARBA" id="ARBA00022691"/>
    </source>
</evidence>
<comment type="cofactor">
    <cofactor evidence="1">
        <name>[4Fe-4S] cluster</name>
        <dbReference type="ChEBI" id="CHEBI:49883"/>
    </cofactor>
</comment>
<evidence type="ECO:0000256" key="3">
    <source>
        <dbReference type="ARBA" id="ARBA00022723"/>
    </source>
</evidence>
<evidence type="ECO:0000259" key="6">
    <source>
        <dbReference type="PROSITE" id="PS51918"/>
    </source>
</evidence>
<dbReference type="SFLD" id="SFLDS00029">
    <property type="entry name" value="Radical_SAM"/>
    <property type="match status" value="1"/>
</dbReference>
<feature type="domain" description="Radical SAM core" evidence="6">
    <location>
        <begin position="59"/>
        <end position="299"/>
    </location>
</feature>
<dbReference type="InterPro" id="IPR010723">
    <property type="entry name" value="HemN_C"/>
</dbReference>
<sequence>MHAPSYSEALEIAIDRSYDINLDMLKSRNLQLDTYNDYLVGTYPPLKAMGSLNAEQLLTQIASSVDLYFHVPFCSQYCTFCHFAKEINPSPERVERYLAALQKEMSWSDAALNGRAIETAFFGGGTPSFLTNHQLKTLFDMTNTRFDLSKSEVSFELHPSLAKQADAVDRVSTLLRGGVNRFVLGVQTLDQNILRILNRGHGVEEVIQLVKLLNEMGAENISLDLMYGLPEQTLRSWYDSLIGLLELGIEKFNIFPLMFKSTDPVARQLARGRYQFAGAKERIIMHFMADYILTSLGYRHGPIFYWTKRSQPHSVQQSRKYDSWNDNNLVPFGVGGFGYMSQCQFYNEADLDRYLYRVEAGEKPVWRGAVLSSDDLMRRTLMFALRSSGVSLSRFEQEFGVPIETYFSHELETLKGAGLVCISNDGVLSLTAAGILNSGAVSLLFFSDNVLERVAYSDSRITDKRTDLLEKHDYSPAGRYGSRAEMQAVFR</sequence>
<dbReference type="STRING" id="36856.ATB98_21890"/>
<dbReference type="SMART" id="SM00729">
    <property type="entry name" value="Elp3"/>
    <property type="match status" value="1"/>
</dbReference>
<keyword evidence="2" id="KW-0949">S-adenosyl-L-methionine</keyword>
<organism evidence="7 8">
    <name type="scientific">Sinorhizobium saheli</name>
    <dbReference type="NCBI Taxonomy" id="36856"/>
    <lineage>
        <taxon>Bacteria</taxon>
        <taxon>Pseudomonadati</taxon>
        <taxon>Pseudomonadota</taxon>
        <taxon>Alphaproteobacteria</taxon>
        <taxon>Hyphomicrobiales</taxon>
        <taxon>Rhizobiaceae</taxon>
        <taxon>Sinorhizobium/Ensifer group</taxon>
        <taxon>Sinorhizobium</taxon>
    </lineage>
</organism>
<dbReference type="InterPro" id="IPR007197">
    <property type="entry name" value="rSAM"/>
</dbReference>
<evidence type="ECO:0000313" key="8">
    <source>
        <dbReference type="Proteomes" id="UP000078507"/>
    </source>
</evidence>
<dbReference type="Gene3D" id="3.20.20.70">
    <property type="entry name" value="Aldolase class I"/>
    <property type="match status" value="1"/>
</dbReference>
<dbReference type="Pfam" id="PF06969">
    <property type="entry name" value="HemN_C"/>
    <property type="match status" value="1"/>
</dbReference>
<dbReference type="InterPro" id="IPR034505">
    <property type="entry name" value="Coproporphyrinogen-III_oxidase"/>
</dbReference>
<dbReference type="Pfam" id="PF04055">
    <property type="entry name" value="Radical_SAM"/>
    <property type="match status" value="1"/>
</dbReference>
<keyword evidence="5" id="KW-0411">Iron-sulfur</keyword>
<keyword evidence="3" id="KW-0479">Metal-binding</keyword>
<dbReference type="AlphaFoldDB" id="A0A178XP41"/>
<evidence type="ECO:0000256" key="5">
    <source>
        <dbReference type="ARBA" id="ARBA00023014"/>
    </source>
</evidence>